<evidence type="ECO:0000313" key="8">
    <source>
        <dbReference type="Proteomes" id="UP000622860"/>
    </source>
</evidence>
<evidence type="ECO:0000313" key="7">
    <source>
        <dbReference type="EMBL" id="GGG78312.1"/>
    </source>
</evidence>
<dbReference type="Proteomes" id="UP000622860">
    <property type="component" value="Unassembled WGS sequence"/>
</dbReference>
<evidence type="ECO:0000259" key="5">
    <source>
        <dbReference type="Pfam" id="PF01385"/>
    </source>
</evidence>
<dbReference type="GO" id="GO:0032196">
    <property type="term" value="P:transposition"/>
    <property type="evidence" value="ECO:0007669"/>
    <property type="project" value="UniProtKB-KW"/>
</dbReference>
<evidence type="ECO:0000256" key="3">
    <source>
        <dbReference type="ARBA" id="ARBA00023125"/>
    </source>
</evidence>
<dbReference type="RefSeq" id="WP_188455672.1">
    <property type="nucleotide sequence ID" value="NZ_BMFR01000010.1"/>
</dbReference>
<evidence type="ECO:0000256" key="1">
    <source>
        <dbReference type="ARBA" id="ARBA00008761"/>
    </source>
</evidence>
<keyword evidence="8" id="KW-1185">Reference proteome</keyword>
<comment type="caution">
    <text evidence="7">The sequence shown here is derived from an EMBL/GenBank/DDBJ whole genome shotgun (WGS) entry which is preliminary data.</text>
</comment>
<dbReference type="InterPro" id="IPR001959">
    <property type="entry name" value="Transposase"/>
</dbReference>
<sequence>MAGYKTMQIWVKKGHRMYGYFEEMCQNAKNMHHTTNFYIRQVYTALTQEKALQPLQKEVLDNIRIHLPEINANQLAAYRKKVVKEEAIPSDKRKEVTCFLFEEPTKEKPYINYNVIDALFKSMSQNDYRSLPVQSSQWVMKVVFQNWKSFYASLREYRNTPSKFKARPKIPGYSRSKEKEVTFSNQDCVIRDHKFLKFPKTKERLNIGKLGWIEGKLKQVRVIPKYGQYVVGIIFAVPPAQESRESKNRYLSIDLGIDNLATIVTNTGERPVLVKGKTIKSINQRFNQLKSHYTGILRQGKNTSQGSFTSKRLEKINNKRFNQLKDLFHKASYQIEKLALENDIDTFIIGHNKGWKDHSNMGKRNNQTFITIPHRLLVQMITYKVERHGIKVIMTEESYTSQASFLDYDDIPVYGEEMNNSFSGKRVKRGLYRSKNGTHMNADVNGAANIMKKVFRDAFKEPFACTETLLYPISVTLK</sequence>
<evidence type="ECO:0000256" key="4">
    <source>
        <dbReference type="ARBA" id="ARBA00023172"/>
    </source>
</evidence>
<accession>A0A917HGC8</accession>
<dbReference type="NCBIfam" id="NF040570">
    <property type="entry name" value="guided_TnpB"/>
    <property type="match status" value="1"/>
</dbReference>
<evidence type="ECO:0000256" key="2">
    <source>
        <dbReference type="ARBA" id="ARBA00022578"/>
    </source>
</evidence>
<reference evidence="7" key="1">
    <citation type="journal article" date="2014" name="Int. J. Syst. Evol. Microbiol.">
        <title>Complete genome sequence of Corynebacterium casei LMG S-19264T (=DSM 44701T), isolated from a smear-ripened cheese.</title>
        <authorList>
            <consortium name="US DOE Joint Genome Institute (JGI-PGF)"/>
            <person name="Walter F."/>
            <person name="Albersmeier A."/>
            <person name="Kalinowski J."/>
            <person name="Ruckert C."/>
        </authorList>
    </citation>
    <scope>NUCLEOTIDE SEQUENCE</scope>
    <source>
        <strain evidence="7">CGMCC 1.12754</strain>
    </source>
</reference>
<proteinExistence type="inferred from homology"/>
<dbReference type="AlphaFoldDB" id="A0A917HGC8"/>
<dbReference type="NCBIfam" id="TIGR01766">
    <property type="entry name" value="IS200/IS605 family accessory protein TnpB-like domain"/>
    <property type="match status" value="1"/>
</dbReference>
<evidence type="ECO:0000259" key="6">
    <source>
        <dbReference type="Pfam" id="PF07282"/>
    </source>
</evidence>
<keyword evidence="2" id="KW-0815">Transposition</keyword>
<reference evidence="7" key="2">
    <citation type="submission" date="2020-09" db="EMBL/GenBank/DDBJ databases">
        <authorList>
            <person name="Sun Q."/>
            <person name="Zhou Y."/>
        </authorList>
    </citation>
    <scope>NUCLEOTIDE SEQUENCE</scope>
    <source>
        <strain evidence="7">CGMCC 1.12754</strain>
    </source>
</reference>
<feature type="domain" description="Cas12f1-like TNB" evidence="6">
    <location>
        <begin position="374"/>
        <end position="450"/>
    </location>
</feature>
<evidence type="ECO:0008006" key="9">
    <source>
        <dbReference type="Google" id="ProtNLM"/>
    </source>
</evidence>
<dbReference type="Pfam" id="PF01385">
    <property type="entry name" value="OrfB_IS605"/>
    <property type="match status" value="1"/>
</dbReference>
<organism evidence="7 8">
    <name type="scientific">Virgibacillus oceani</name>
    <dbReference type="NCBI Taxonomy" id="1479511"/>
    <lineage>
        <taxon>Bacteria</taxon>
        <taxon>Bacillati</taxon>
        <taxon>Bacillota</taxon>
        <taxon>Bacilli</taxon>
        <taxon>Bacillales</taxon>
        <taxon>Bacillaceae</taxon>
        <taxon>Virgibacillus</taxon>
    </lineage>
</organism>
<keyword evidence="4" id="KW-0233">DNA recombination</keyword>
<dbReference type="GO" id="GO:0003677">
    <property type="term" value="F:DNA binding"/>
    <property type="evidence" value="ECO:0007669"/>
    <property type="project" value="UniProtKB-KW"/>
</dbReference>
<keyword evidence="3" id="KW-0238">DNA-binding</keyword>
<dbReference type="GO" id="GO:0006310">
    <property type="term" value="P:DNA recombination"/>
    <property type="evidence" value="ECO:0007669"/>
    <property type="project" value="UniProtKB-KW"/>
</dbReference>
<gene>
    <name evidence="7" type="ORF">GCM10011398_24440</name>
</gene>
<dbReference type="Pfam" id="PF07282">
    <property type="entry name" value="Cas12f1-like_TNB"/>
    <property type="match status" value="1"/>
</dbReference>
<protein>
    <recommendedName>
        <fullName evidence="9">Transposase</fullName>
    </recommendedName>
</protein>
<name>A0A917HGC8_9BACI</name>
<feature type="domain" description="Probable transposase IS891/IS1136/IS1341" evidence="5">
    <location>
        <begin position="242"/>
        <end position="355"/>
    </location>
</feature>
<dbReference type="InterPro" id="IPR010095">
    <property type="entry name" value="Cas12f1-like_TNB"/>
</dbReference>
<comment type="similarity">
    <text evidence="1">In the C-terminal section; belongs to the transposase 35 family.</text>
</comment>
<dbReference type="EMBL" id="BMFR01000010">
    <property type="protein sequence ID" value="GGG78312.1"/>
    <property type="molecule type" value="Genomic_DNA"/>
</dbReference>